<evidence type="ECO:0000313" key="1">
    <source>
        <dbReference type="Proteomes" id="UP000035680"/>
    </source>
</evidence>
<dbReference type="WBParaSite" id="SVE_0721200.1">
    <property type="protein sequence ID" value="SVE_0721200.1"/>
    <property type="gene ID" value="SVE_0721200"/>
</dbReference>
<name>A0A0K0FED3_STRVS</name>
<evidence type="ECO:0000313" key="2">
    <source>
        <dbReference type="WBParaSite" id="SVE_0721200.1"/>
    </source>
</evidence>
<organism evidence="1 2">
    <name type="scientific">Strongyloides venezuelensis</name>
    <name type="common">Threadworm</name>
    <dbReference type="NCBI Taxonomy" id="75913"/>
    <lineage>
        <taxon>Eukaryota</taxon>
        <taxon>Metazoa</taxon>
        <taxon>Ecdysozoa</taxon>
        <taxon>Nematoda</taxon>
        <taxon>Chromadorea</taxon>
        <taxon>Rhabditida</taxon>
        <taxon>Tylenchina</taxon>
        <taxon>Panagrolaimomorpha</taxon>
        <taxon>Strongyloidoidea</taxon>
        <taxon>Strongyloididae</taxon>
        <taxon>Strongyloides</taxon>
    </lineage>
</organism>
<dbReference type="Proteomes" id="UP000035680">
    <property type="component" value="Unassembled WGS sequence"/>
</dbReference>
<sequence length="113" mass="13616">MAPPIKNPLPDFNSFSNKSGYVRLVRNFCREKEEDKAIKLICRIFSETMIDSYYNRFLDESFEGKMSLEELLEFAENYVKDQDLKYTLWDKVKVAFDIRFLFWFSRRVSKTIN</sequence>
<accession>A0A0K0FED3</accession>
<proteinExistence type="predicted"/>
<dbReference type="AlphaFoldDB" id="A0A0K0FED3"/>
<keyword evidence="1" id="KW-1185">Reference proteome</keyword>
<reference evidence="1" key="1">
    <citation type="submission" date="2014-07" db="EMBL/GenBank/DDBJ databases">
        <authorList>
            <person name="Martin A.A"/>
            <person name="De Silva N."/>
        </authorList>
    </citation>
    <scope>NUCLEOTIDE SEQUENCE</scope>
</reference>
<reference evidence="2" key="2">
    <citation type="submission" date="2015-08" db="UniProtKB">
        <authorList>
            <consortium name="WormBaseParasite"/>
        </authorList>
    </citation>
    <scope>IDENTIFICATION</scope>
</reference>
<protein>
    <submittedName>
        <fullName evidence="2">Uncharacterized protein</fullName>
    </submittedName>
</protein>